<dbReference type="Proteomes" id="UP001497512">
    <property type="component" value="Chromosome 1"/>
</dbReference>
<dbReference type="EMBL" id="OZ019893">
    <property type="protein sequence ID" value="CAK9190340.1"/>
    <property type="molecule type" value="Genomic_DNA"/>
</dbReference>
<keyword evidence="2" id="KW-1185">Reference proteome</keyword>
<evidence type="ECO:0000313" key="2">
    <source>
        <dbReference type="Proteomes" id="UP001497512"/>
    </source>
</evidence>
<gene>
    <name evidence="1" type="ORF">CSSPTR1EN2_LOCUS841</name>
</gene>
<protein>
    <submittedName>
        <fullName evidence="1">Uncharacterized protein</fullName>
    </submittedName>
</protein>
<accession>A0ABP0T9K1</accession>
<proteinExistence type="predicted"/>
<organism evidence="1 2">
    <name type="scientific">Sphagnum troendelagicum</name>
    <dbReference type="NCBI Taxonomy" id="128251"/>
    <lineage>
        <taxon>Eukaryota</taxon>
        <taxon>Viridiplantae</taxon>
        <taxon>Streptophyta</taxon>
        <taxon>Embryophyta</taxon>
        <taxon>Bryophyta</taxon>
        <taxon>Sphagnophytina</taxon>
        <taxon>Sphagnopsida</taxon>
        <taxon>Sphagnales</taxon>
        <taxon>Sphagnaceae</taxon>
        <taxon>Sphagnum</taxon>
    </lineage>
</organism>
<evidence type="ECO:0000313" key="1">
    <source>
        <dbReference type="EMBL" id="CAK9190340.1"/>
    </source>
</evidence>
<name>A0ABP0T9K1_9BRYO</name>
<sequence>MDMPAHDLPQWEVVITVDGNVDKRRYNAPTAPEVTGLLPGEVLQQCVLLCCLFVAIAHLMQCSSFIDINVAALAQAAVTSRLQAGTSECVHAAAGYGGSVTCTLLTIRSTLCCSILMVSPAGNQACPMLLLPLSAGRLLAARRKVMLGMLQQMQSQHNLHRMMVARRKGWFCL</sequence>
<reference evidence="1 2" key="1">
    <citation type="submission" date="2024-02" db="EMBL/GenBank/DDBJ databases">
        <authorList>
            <consortium name="ELIXIR-Norway"/>
            <consortium name="Elixir Norway"/>
        </authorList>
    </citation>
    <scope>NUCLEOTIDE SEQUENCE [LARGE SCALE GENOMIC DNA]</scope>
</reference>